<evidence type="ECO:0000313" key="7">
    <source>
        <dbReference type="Proteomes" id="UP001201163"/>
    </source>
</evidence>
<evidence type="ECO:0000313" key="6">
    <source>
        <dbReference type="EMBL" id="KAH8984907.1"/>
    </source>
</evidence>
<comment type="subcellular location">
    <subcellularLocation>
        <location evidence="1">Nucleus</location>
    </subcellularLocation>
</comment>
<keyword evidence="2" id="KW-0597">Phosphoprotein</keyword>
<keyword evidence="5" id="KW-0539">Nucleus</keyword>
<dbReference type="InterPro" id="IPR038753">
    <property type="entry name" value="NFKBIL1"/>
</dbReference>
<dbReference type="EMBL" id="JAKELL010000070">
    <property type="protein sequence ID" value="KAH8984907.1"/>
    <property type="molecule type" value="Genomic_DNA"/>
</dbReference>
<evidence type="ECO:0000256" key="1">
    <source>
        <dbReference type="ARBA" id="ARBA00004123"/>
    </source>
</evidence>
<reference evidence="6" key="1">
    <citation type="submission" date="2022-01" db="EMBL/GenBank/DDBJ databases">
        <title>Comparative genomics reveals a dynamic genome evolution in the ectomycorrhizal milk-cap (Lactarius) mushrooms.</title>
        <authorList>
            <consortium name="DOE Joint Genome Institute"/>
            <person name="Lebreton A."/>
            <person name="Tang N."/>
            <person name="Kuo A."/>
            <person name="LaButti K."/>
            <person name="Drula E."/>
            <person name="Barry K."/>
            <person name="Clum A."/>
            <person name="Lipzen A."/>
            <person name="Mousain D."/>
            <person name="Ng V."/>
            <person name="Wang R."/>
            <person name="Wang X."/>
            <person name="Dai Y."/>
            <person name="Henrissat B."/>
            <person name="Grigoriev I.V."/>
            <person name="Guerin-Laguette A."/>
            <person name="Yu F."/>
            <person name="Martin F.M."/>
        </authorList>
    </citation>
    <scope>NUCLEOTIDE SEQUENCE</scope>
    <source>
        <strain evidence="6">QP</strain>
    </source>
</reference>
<dbReference type="GO" id="GO:0005634">
    <property type="term" value="C:nucleus"/>
    <property type="evidence" value="ECO:0007669"/>
    <property type="project" value="UniProtKB-SubCell"/>
</dbReference>
<accession>A0AAD4LBF5</accession>
<evidence type="ECO:0000256" key="5">
    <source>
        <dbReference type="ARBA" id="ARBA00023242"/>
    </source>
</evidence>
<keyword evidence="4" id="KW-0040">ANK repeat</keyword>
<evidence type="ECO:0000256" key="2">
    <source>
        <dbReference type="ARBA" id="ARBA00022553"/>
    </source>
</evidence>
<dbReference type="Proteomes" id="UP001201163">
    <property type="component" value="Unassembled WGS sequence"/>
</dbReference>
<dbReference type="AlphaFoldDB" id="A0AAD4LBF5"/>
<dbReference type="GO" id="GO:0043124">
    <property type="term" value="P:negative regulation of canonical NF-kappaB signal transduction"/>
    <property type="evidence" value="ECO:0007669"/>
    <property type="project" value="InterPro"/>
</dbReference>
<keyword evidence="7" id="KW-1185">Reference proteome</keyword>
<evidence type="ECO:0000256" key="4">
    <source>
        <dbReference type="ARBA" id="ARBA00023043"/>
    </source>
</evidence>
<proteinExistence type="predicted"/>
<evidence type="ECO:0000256" key="3">
    <source>
        <dbReference type="ARBA" id="ARBA00022737"/>
    </source>
</evidence>
<dbReference type="PANTHER" id="PTHR15263:SF1">
    <property type="entry name" value="NF-KAPPA-B INHIBITOR-LIKE PROTEIN 1"/>
    <property type="match status" value="1"/>
</dbReference>
<dbReference type="PANTHER" id="PTHR15263">
    <property type="entry name" value="I-KAPPA-B-LIKE PROTEIN IKBL"/>
    <property type="match status" value="1"/>
</dbReference>
<organism evidence="6 7">
    <name type="scientific">Lactarius akahatsu</name>
    <dbReference type="NCBI Taxonomy" id="416441"/>
    <lineage>
        <taxon>Eukaryota</taxon>
        <taxon>Fungi</taxon>
        <taxon>Dikarya</taxon>
        <taxon>Basidiomycota</taxon>
        <taxon>Agaricomycotina</taxon>
        <taxon>Agaricomycetes</taxon>
        <taxon>Russulales</taxon>
        <taxon>Russulaceae</taxon>
        <taxon>Lactarius</taxon>
    </lineage>
</organism>
<comment type="caution">
    <text evidence="6">The sequence shown here is derived from an EMBL/GenBank/DDBJ whole genome shotgun (WGS) entry which is preliminary data.</text>
</comment>
<protein>
    <submittedName>
        <fullName evidence="6">Uncharacterized protein</fullName>
    </submittedName>
</protein>
<gene>
    <name evidence="6" type="ORF">EDB92DRAFT_1802886</name>
</gene>
<name>A0AAD4LBF5_9AGAM</name>
<sequence length="118" mass="13301">MGEWHRYYEDKWAVLRADVRVRPLGFSDVPWPLFGIATGAADITPAQVLEFLCHPQRESVQGAGLAKAIRSEMLRWHPDKFNGKVLNLVMESDREAVKEAAGEVARILVQLTAEMQGR</sequence>
<keyword evidence="3" id="KW-0677">Repeat</keyword>